<dbReference type="PROSITE" id="PS50021">
    <property type="entry name" value="CH"/>
    <property type="match status" value="1"/>
</dbReference>
<feature type="domain" description="Calponin-homology (CH)" evidence="6">
    <location>
        <begin position="1"/>
        <end position="105"/>
    </location>
</feature>
<dbReference type="Gene3D" id="1.10.418.10">
    <property type="entry name" value="Calponin-like domain"/>
    <property type="match status" value="1"/>
</dbReference>
<dbReference type="InterPro" id="IPR056199">
    <property type="entry name" value="SPEF2_C"/>
</dbReference>
<dbReference type="Proteomes" id="UP000085678">
    <property type="component" value="Unplaced"/>
</dbReference>
<feature type="region of interest" description="Disordered" evidence="5">
    <location>
        <begin position="800"/>
        <end position="829"/>
    </location>
</feature>
<feature type="region of interest" description="Disordered" evidence="5">
    <location>
        <begin position="623"/>
        <end position="734"/>
    </location>
</feature>
<feature type="compositionally biased region" description="Basic residues" evidence="5">
    <location>
        <begin position="1047"/>
        <end position="1056"/>
    </location>
</feature>
<dbReference type="InterPro" id="IPR011992">
    <property type="entry name" value="EF-hand-dom_pair"/>
</dbReference>
<dbReference type="GO" id="GO:0006139">
    <property type="term" value="P:nucleobase-containing compound metabolic process"/>
    <property type="evidence" value="ECO:0007669"/>
    <property type="project" value="InterPro"/>
</dbReference>
<gene>
    <name evidence="8" type="primary">LOC106172781</name>
</gene>
<keyword evidence="8" id="KW-0966">Cell projection</keyword>
<feature type="region of interest" description="Disordered" evidence="5">
    <location>
        <begin position="1290"/>
        <end position="1424"/>
    </location>
</feature>
<proteinExistence type="predicted"/>
<dbReference type="Pfam" id="PF24082">
    <property type="entry name" value="SPEF2_C"/>
    <property type="match status" value="1"/>
</dbReference>
<dbReference type="GO" id="GO:0005737">
    <property type="term" value="C:cytoplasm"/>
    <property type="evidence" value="ECO:0007669"/>
    <property type="project" value="UniProtKB-ARBA"/>
</dbReference>
<feature type="compositionally biased region" description="Basic and acidic residues" evidence="5">
    <location>
        <begin position="964"/>
        <end position="982"/>
    </location>
</feature>
<accession>A0A1S3JG63</accession>
<reference evidence="8" key="1">
    <citation type="submission" date="2025-08" db="UniProtKB">
        <authorList>
            <consortium name="RefSeq"/>
        </authorList>
    </citation>
    <scope>IDENTIFICATION</scope>
    <source>
        <tissue evidence="8">Gonads</tissue>
    </source>
</reference>
<keyword evidence="4" id="KW-0175">Coiled coil</keyword>
<sequence length="1976" mass="222726">MTDILCKWLNDELKLSKQTDPATLARDFCTGYLVGEVLSKHQLQDDFDQFSQNKTADSKLNNFTRLEPTLHLLGIPFDTNIARDIMTEKQGVATRLLYQLFIALNNKTKSGLTGVAMETMRPAAPVKLEAIESGIYKERLKHLTPRQTDLNLEALVDRFHKKQLEMEKTAFKERFLEQERIREWQQDQRRQLLDQSKQARAKQSEVMAKIQAATVHIPKPPPSKTAEAISLRQQMNKQKEALATQNAIAAFEERMKMTLPPSKPFGDEDSSLAQAEEDKEEEAPEETLNIIKPQSNSEYINKIRKRLQEDASARQEREKRRRKVLVDQLKAHEAQEEAHREEMLVNRLMRQSQQERRIAVQLLQARHEKEVIRKNRLTREAQYQERRLKDFEDALNREAEMARLAKLEYIEQTRADRELHDKIMAERAEARYRKHYEMCSEVLSQVVDFSTKIGEYRELTNRLLPNKLMREWTSLFLSGKPLYEVKTSQDSTSLEPTPEQVLEEERLALLDEGDFMEYKNMIGEWCPPEGSEITGPPRNNPIVGHIVQRLFNMVHPPSPVQEKPPPPPPPEFPPFPVKACVLGKVFSGKTTVIDKLATAHRLRVLNVDNLVAEAIEANKSGEVEIKEPVTEAETKPNETEAPPSKEPAAQQPPAEGTPAPEVVDSNKQEENAAPPETVDDEKKDEGTEKGDPEKPVPEKSDLGPDTESISSKSSRRVSKTKIAPKPQPTERAKLGAKAMKCLKKGKPVDDQIIIDVLVDSIRHIPEGTGWVLDGFPTNYTQAKLLEKALSGFDAMAKEQEKLGLGKKGQKKSMLAPDPRPPPPPAEPQSGVNVVIVFDLPDEVVLKRSAGRTYAMQGDEHYHQEFKPPPEGSATGVGKQEQVIPVEDPAHDQEQVQHRITAFLDAWPKLEKWYSKFGSLKKVDATQDTEAVFLEVEAVMEETVNKLLGIGQESEPVPEPETQPEPEKPPEEPKPEPPPEPRPESGSSTKSKRSRSGSKKGSRAGSAKGKSKSPKSGKGREKSESPKRSASKDKKSGKGSRGSSGSPKRGRSGKKTKTPTPEPEPEPEVPQGPPPPEPGSEEWEYVDTALDMELAKILAPHWETVEESYVANNKHTFRKIREEREMIYRYFYQIRQDFQAYLKRPDHKKEFVAQWQKDYNEVPDDTRDDEETRSELHQRVDDLRERLWSICDERKDNAEKERTDIINDGWLEDRLGILSNDYITLMQCEVDRYQDTIRLLKDYYRGMEAPIPDPQNYEFARIPLVELPVTDIPGSPAKSPVSDMGLPDEALKAKESKSSTPSGKRPGSSGKRPGSSGKRPGSSGKRPGSSGKNTPSGKKKGKKSQEPPEEPTLPGQDEEPLKEIKTSIPLVPRRPVSPDPNAPTTPATKEKKDKKGGGKKDKTPAAEEKVESPMPPADPDEKLIFDAFNNGVAAVSGILSAEEAAREAEEQAELEKELEKQREKEKATSDKKGGKGGKKGKSRSPSPKKGKGKGKEPELPPTPTPVEEESEEEKEKKRLKQKMKDEYFFAIREEEAAVKKRVELIKLHAAGVLQDLKNKADNAYKDMNDWLGARFLKEMESIDQCSEVMRHAIESGQKLTTEIEIFQDEFVVVEDVLVDIKTVRTPSPPVRPEPMEQPQPDQFTVAQTNTLYNQFMSIAPTGFISTKAFVDMLHDFTTLSYGTESLPDMWTNVSLHQLTEMAAELSPDAEYIDWRNFMLEAAQPWPQPTQTQLLDTLAKYKQMDQKNSGFVTREQFEWVNLWFTQEPPPITPADPAAPKAYDRVGNLKKVLFDIFADHTMEPPQLDYVSMLMYFSVDPDPLEGFLRALSVASGTHMPRPHLKHRGTLSLTDSTGDLSSLDTVKIPDDIPESANEATVPIEALYKVFHHGERPKGDSHRFSVTVDPEDALSMERLSAVYAELEQGEEGAPIPYITLIEHPFIQDVLATHRRFKTPHVKNILVNPPAENIETTSIKTTE</sequence>
<dbReference type="SUPFAM" id="SSF52540">
    <property type="entry name" value="P-loop containing nucleoside triphosphate hydrolases"/>
    <property type="match status" value="1"/>
</dbReference>
<keyword evidence="7" id="KW-1185">Reference proteome</keyword>
<feature type="compositionally biased region" description="Basic and acidic residues" evidence="5">
    <location>
        <begin position="623"/>
        <end position="638"/>
    </location>
</feature>
<keyword evidence="8" id="KW-0969">Cilium</keyword>
<protein>
    <submittedName>
        <fullName evidence="8">Sperm flagellar protein 2 isoform X1</fullName>
    </submittedName>
</protein>
<evidence type="ECO:0000313" key="7">
    <source>
        <dbReference type="Proteomes" id="UP000085678"/>
    </source>
</evidence>
<dbReference type="InParanoid" id="A0A1S3JG63"/>
<dbReference type="InterPro" id="IPR054517">
    <property type="entry name" value="SPEF2_D5"/>
</dbReference>
<feature type="compositionally biased region" description="Basic residues" evidence="5">
    <location>
        <begin position="989"/>
        <end position="1001"/>
    </location>
</feature>
<keyword evidence="8" id="KW-0282">Flagellum</keyword>
<dbReference type="PANTHER" id="PTHR14919">
    <property type="entry name" value="KPL2-RELATED"/>
    <property type="match status" value="1"/>
</dbReference>
<dbReference type="InterPro" id="IPR000850">
    <property type="entry name" value="Adenylat/UMP-CMP_kin"/>
</dbReference>
<feature type="coiled-coil region" evidence="4">
    <location>
        <begin position="315"/>
        <end position="394"/>
    </location>
</feature>
<dbReference type="STRING" id="7574.A0A1S3JG63"/>
<feature type="compositionally biased region" description="Pro residues" evidence="5">
    <location>
        <begin position="1067"/>
        <end position="1077"/>
    </location>
</feature>
<dbReference type="InterPro" id="IPR001715">
    <property type="entry name" value="CH_dom"/>
</dbReference>
<keyword evidence="1" id="KW-0808">Transferase</keyword>
<dbReference type="Gene3D" id="3.40.50.300">
    <property type="entry name" value="P-loop containing nucleotide triphosphate hydrolases"/>
    <property type="match status" value="2"/>
</dbReference>
<dbReference type="KEGG" id="lak:106172781"/>
<keyword evidence="3" id="KW-0418">Kinase</keyword>
<evidence type="ECO:0000256" key="3">
    <source>
        <dbReference type="ARBA" id="ARBA00022777"/>
    </source>
</evidence>
<dbReference type="Pfam" id="PF00406">
    <property type="entry name" value="ADK"/>
    <property type="match status" value="1"/>
</dbReference>
<dbReference type="PANTHER" id="PTHR14919:SF0">
    <property type="entry name" value="SPERM FLAGELLAR PROTEIN 2"/>
    <property type="match status" value="1"/>
</dbReference>
<feature type="region of interest" description="Disordered" evidence="5">
    <location>
        <begin position="259"/>
        <end position="286"/>
    </location>
</feature>
<dbReference type="RefSeq" id="XP_013409131.1">
    <property type="nucleotide sequence ID" value="XM_013553677.1"/>
</dbReference>
<feature type="compositionally biased region" description="Low complexity" evidence="5">
    <location>
        <begin position="1297"/>
        <end position="1335"/>
    </location>
</feature>
<dbReference type="Pfam" id="PF06294">
    <property type="entry name" value="CH_2"/>
    <property type="match status" value="1"/>
</dbReference>
<evidence type="ECO:0000256" key="5">
    <source>
        <dbReference type="SAM" id="MobiDB-lite"/>
    </source>
</evidence>
<dbReference type="GO" id="GO:0005524">
    <property type="term" value="F:ATP binding"/>
    <property type="evidence" value="ECO:0007669"/>
    <property type="project" value="InterPro"/>
</dbReference>
<keyword evidence="2" id="KW-0547">Nucleotide-binding</keyword>
<dbReference type="InterPro" id="IPR027417">
    <property type="entry name" value="P-loop_NTPase"/>
</dbReference>
<evidence type="ECO:0000256" key="1">
    <source>
        <dbReference type="ARBA" id="ARBA00022679"/>
    </source>
</evidence>
<evidence type="ECO:0000256" key="4">
    <source>
        <dbReference type="SAM" id="Coils"/>
    </source>
</evidence>
<name>A0A1S3JG63_LINAN</name>
<dbReference type="GeneID" id="106172781"/>
<dbReference type="OrthoDB" id="62528at2759"/>
<dbReference type="Pfam" id="PF22946">
    <property type="entry name" value="SPEF2_D5"/>
    <property type="match status" value="1"/>
</dbReference>
<feature type="compositionally biased region" description="Pro residues" evidence="5">
    <location>
        <begin position="817"/>
        <end position="826"/>
    </location>
</feature>
<dbReference type="InterPro" id="IPR010441">
    <property type="entry name" value="CH_2"/>
</dbReference>
<feature type="compositionally biased region" description="Basic and acidic residues" evidence="5">
    <location>
        <begin position="1442"/>
        <end position="1472"/>
    </location>
</feature>
<evidence type="ECO:0000259" key="6">
    <source>
        <dbReference type="PROSITE" id="PS50021"/>
    </source>
</evidence>
<evidence type="ECO:0000313" key="8">
    <source>
        <dbReference type="RefSeq" id="XP_013409131.1"/>
    </source>
</evidence>
<dbReference type="CDD" id="cd01428">
    <property type="entry name" value="ADK"/>
    <property type="match status" value="1"/>
</dbReference>
<dbReference type="InterPro" id="IPR052634">
    <property type="entry name" value="Sperm_flagellar-bone_growth"/>
</dbReference>
<feature type="compositionally biased region" description="Acidic residues" evidence="5">
    <location>
        <begin position="267"/>
        <end position="285"/>
    </location>
</feature>
<feature type="compositionally biased region" description="Basic residues" evidence="5">
    <location>
        <begin position="1473"/>
        <end position="1491"/>
    </location>
</feature>
<feature type="compositionally biased region" description="Basic and acidic residues" evidence="5">
    <location>
        <begin position="1387"/>
        <end position="1410"/>
    </location>
</feature>
<evidence type="ECO:0000256" key="2">
    <source>
        <dbReference type="ARBA" id="ARBA00022741"/>
    </source>
</evidence>
<feature type="compositionally biased region" description="Basic and acidic residues" evidence="5">
    <location>
        <begin position="1017"/>
        <end position="1035"/>
    </location>
</feature>
<feature type="region of interest" description="Disordered" evidence="5">
    <location>
        <begin position="949"/>
        <end position="1081"/>
    </location>
</feature>
<feature type="compositionally biased region" description="Basic and acidic residues" evidence="5">
    <location>
        <begin position="680"/>
        <end position="702"/>
    </location>
</feature>
<organism evidence="7 8">
    <name type="scientific">Lingula anatina</name>
    <name type="common">Brachiopod</name>
    <name type="synonym">Lingula unguis</name>
    <dbReference type="NCBI Taxonomy" id="7574"/>
    <lineage>
        <taxon>Eukaryota</taxon>
        <taxon>Metazoa</taxon>
        <taxon>Spiralia</taxon>
        <taxon>Lophotrochozoa</taxon>
        <taxon>Brachiopoda</taxon>
        <taxon>Linguliformea</taxon>
        <taxon>Lingulata</taxon>
        <taxon>Lingulida</taxon>
        <taxon>Linguloidea</taxon>
        <taxon>Lingulidae</taxon>
        <taxon>Lingula</taxon>
    </lineage>
</organism>
<dbReference type="SUPFAM" id="SSF47473">
    <property type="entry name" value="EF-hand"/>
    <property type="match status" value="1"/>
</dbReference>
<dbReference type="GO" id="GO:0019205">
    <property type="term" value="F:nucleobase-containing compound kinase activity"/>
    <property type="evidence" value="ECO:0007669"/>
    <property type="project" value="InterPro"/>
</dbReference>
<feature type="region of interest" description="Disordered" evidence="5">
    <location>
        <begin position="1441"/>
        <end position="1517"/>
    </location>
</feature>
<dbReference type="InterPro" id="IPR036872">
    <property type="entry name" value="CH_dom_sf"/>
</dbReference>